<dbReference type="SUPFAM" id="SSF51905">
    <property type="entry name" value="FAD/NAD(P)-binding domain"/>
    <property type="match status" value="2"/>
</dbReference>
<dbReference type="InterPro" id="IPR020946">
    <property type="entry name" value="Flavin_mOase-like"/>
</dbReference>
<dbReference type="GO" id="GO:0009851">
    <property type="term" value="P:auxin biosynthetic process"/>
    <property type="evidence" value="ECO:0007669"/>
    <property type="project" value="UniProtKB-KW"/>
</dbReference>
<name>A0A087HL00_ARAAL</name>
<dbReference type="InterPro" id="IPR036188">
    <property type="entry name" value="FAD/NAD-bd_sf"/>
</dbReference>
<evidence type="ECO:0000256" key="3">
    <source>
        <dbReference type="ARBA" id="ARBA00009183"/>
    </source>
</evidence>
<dbReference type="Pfam" id="PF00743">
    <property type="entry name" value="FMO-like"/>
    <property type="match status" value="1"/>
</dbReference>
<evidence type="ECO:0000313" key="12">
    <source>
        <dbReference type="EMBL" id="KFK42802.1"/>
    </source>
</evidence>
<proteinExistence type="inferred from homology"/>
<dbReference type="GO" id="GO:0009723">
    <property type="term" value="P:response to ethylene"/>
    <property type="evidence" value="ECO:0007669"/>
    <property type="project" value="EnsemblPlants"/>
</dbReference>
<organism evidence="12 13">
    <name type="scientific">Arabis alpina</name>
    <name type="common">Alpine rock-cress</name>
    <dbReference type="NCBI Taxonomy" id="50452"/>
    <lineage>
        <taxon>Eukaryota</taxon>
        <taxon>Viridiplantae</taxon>
        <taxon>Streptophyta</taxon>
        <taxon>Embryophyta</taxon>
        <taxon>Tracheophyta</taxon>
        <taxon>Spermatophyta</taxon>
        <taxon>Magnoliopsida</taxon>
        <taxon>eudicotyledons</taxon>
        <taxon>Gunneridae</taxon>
        <taxon>Pentapetalae</taxon>
        <taxon>rosids</taxon>
        <taxon>malvids</taxon>
        <taxon>Brassicales</taxon>
        <taxon>Brassicaceae</taxon>
        <taxon>Arabideae</taxon>
        <taxon>Arabis</taxon>
    </lineage>
</organism>
<accession>A0A087HL00</accession>
<dbReference type="PRINTS" id="PR00368">
    <property type="entry name" value="FADPNR"/>
</dbReference>
<comment type="pathway">
    <text evidence="2">Plant hormone metabolism; auxin biosynthesis.</text>
</comment>
<evidence type="ECO:0000256" key="2">
    <source>
        <dbReference type="ARBA" id="ARBA00004814"/>
    </source>
</evidence>
<dbReference type="Proteomes" id="UP000029120">
    <property type="component" value="Chromosome 1"/>
</dbReference>
<dbReference type="GO" id="GO:0050661">
    <property type="term" value="F:NADP binding"/>
    <property type="evidence" value="ECO:0007669"/>
    <property type="project" value="InterPro"/>
</dbReference>
<keyword evidence="8 11" id="KW-0503">Monooxygenase</keyword>
<dbReference type="Gramene" id="KFK42802">
    <property type="protein sequence ID" value="KFK42802"/>
    <property type="gene ID" value="AALP_AA1G040600"/>
</dbReference>
<evidence type="ECO:0000256" key="9">
    <source>
        <dbReference type="ARBA" id="ARBA00023070"/>
    </source>
</evidence>
<keyword evidence="7 11" id="KW-0560">Oxidoreductase</keyword>
<keyword evidence="6" id="KW-0521">NADP</keyword>
<dbReference type="OrthoDB" id="66881at2759"/>
<dbReference type="PRINTS" id="PR00469">
    <property type="entry name" value="PNDRDTASEII"/>
</dbReference>
<evidence type="ECO:0000256" key="11">
    <source>
        <dbReference type="RuleBase" id="RU361177"/>
    </source>
</evidence>
<comment type="cofactor">
    <cofactor evidence="1 11">
        <name>FAD</name>
        <dbReference type="ChEBI" id="CHEBI:57692"/>
    </cofactor>
</comment>
<evidence type="ECO:0000313" key="13">
    <source>
        <dbReference type="Proteomes" id="UP000029120"/>
    </source>
</evidence>
<evidence type="ECO:0000256" key="7">
    <source>
        <dbReference type="ARBA" id="ARBA00023002"/>
    </source>
</evidence>
<dbReference type="FunFam" id="3.50.50.60:FF:000100">
    <property type="entry name" value="Flavin-containing monooxygenase"/>
    <property type="match status" value="1"/>
</dbReference>
<evidence type="ECO:0000256" key="8">
    <source>
        <dbReference type="ARBA" id="ARBA00023033"/>
    </source>
</evidence>
<dbReference type="GO" id="GO:0004499">
    <property type="term" value="F:N,N-dimethylaniline monooxygenase activity"/>
    <property type="evidence" value="ECO:0007669"/>
    <property type="project" value="InterPro"/>
</dbReference>
<dbReference type="OMA" id="IMHACDY"/>
<protein>
    <recommendedName>
        <fullName evidence="11">Flavin-containing monooxygenase</fullName>
        <ecNumber evidence="11">1.-.-.-</ecNumber>
    </recommendedName>
</protein>
<sequence length="437" mass="48950">MYGHSRKKSIDITSMFQNLIPESDIFSSRRCIWVNGPVIVGAGPSGLAVAAGLKREGVPFIILERANCIASLWQNRTYDRLKLHLPKQFCQLPNFPFPEDYPEYPTKFQFIQYLEDYATNFDINPKYNETVQSAKYDETFGLWRVKTVSKSGQFGHCEFEYICRWLVVATGENAEKVVPDFEGLEDFGGDVLHAGDYKSGGRYQGKKVLVVGCGNSGMEVSLDLYNHGANPSMVVRSSVHVLPREIFGKSTFELGVTMMKWMPVWLADKTLLFLARIVLGNTDKYGLKRPKIGPLELKNKEGKTPVLDIGALPKIRSGKIKIVPGIIKFGKGKVELIDGRVLEIDSVILATGYRSNVPSWLKDNDFFSDDGIPKNPFPNGWKGEAGLYAVGFTRKGLFGASLDAMSVAHDIANRWKEESKQHNKTAAARHRRCISHF</sequence>
<dbReference type="PANTHER" id="PTHR43539">
    <property type="entry name" value="FLAVIN-BINDING MONOOXYGENASE-LIKE PROTEIN (AFU_ORTHOLOGUE AFUA_4G09220)"/>
    <property type="match status" value="1"/>
</dbReference>
<dbReference type="AlphaFoldDB" id="A0A087HL00"/>
<dbReference type="InterPro" id="IPR050982">
    <property type="entry name" value="Auxin_biosynth/cation_transpt"/>
</dbReference>
<evidence type="ECO:0000256" key="10">
    <source>
        <dbReference type="ARBA" id="ARBA00047707"/>
    </source>
</evidence>
<evidence type="ECO:0000256" key="5">
    <source>
        <dbReference type="ARBA" id="ARBA00022827"/>
    </source>
</evidence>
<dbReference type="Gene3D" id="3.50.50.60">
    <property type="entry name" value="FAD/NAD(P)-binding domain"/>
    <property type="match status" value="1"/>
</dbReference>
<dbReference type="eggNOG" id="KOG1399">
    <property type="taxonomic scope" value="Eukaryota"/>
</dbReference>
<keyword evidence="9" id="KW-0073">Auxin biosynthesis</keyword>
<keyword evidence="4 11" id="KW-0285">Flavoprotein</keyword>
<dbReference type="PANTHER" id="PTHR43539:SF86">
    <property type="entry name" value="INDOLE-3-PYRUVATE MONOOXYGENASE YUCCA3-RELATED"/>
    <property type="match status" value="1"/>
</dbReference>
<evidence type="ECO:0000256" key="6">
    <source>
        <dbReference type="ARBA" id="ARBA00022857"/>
    </source>
</evidence>
<comment type="similarity">
    <text evidence="3 11">Belongs to the FMO family.</text>
</comment>
<dbReference type="EMBL" id="CM002869">
    <property type="protein sequence ID" value="KFK42802.1"/>
    <property type="molecule type" value="Genomic_DNA"/>
</dbReference>
<dbReference type="GO" id="GO:0050660">
    <property type="term" value="F:flavin adenine dinucleotide binding"/>
    <property type="evidence" value="ECO:0007669"/>
    <property type="project" value="InterPro"/>
</dbReference>
<keyword evidence="13" id="KW-1185">Reference proteome</keyword>
<evidence type="ECO:0000256" key="1">
    <source>
        <dbReference type="ARBA" id="ARBA00001974"/>
    </source>
</evidence>
<dbReference type="GO" id="GO:0103075">
    <property type="term" value="F:indole-3-pyruvate monooxygenase activity"/>
    <property type="evidence" value="ECO:0007669"/>
    <property type="project" value="UniProtKB-EC"/>
</dbReference>
<comment type="catalytic activity">
    <reaction evidence="10">
        <text>indole-3-pyruvate + NADPH + O2 + H(+) = (indol-3-yl)acetate + CO2 + NADP(+) + H2O</text>
        <dbReference type="Rhea" id="RHEA:34331"/>
        <dbReference type="ChEBI" id="CHEBI:15377"/>
        <dbReference type="ChEBI" id="CHEBI:15378"/>
        <dbReference type="ChEBI" id="CHEBI:15379"/>
        <dbReference type="ChEBI" id="CHEBI:16526"/>
        <dbReference type="ChEBI" id="CHEBI:17640"/>
        <dbReference type="ChEBI" id="CHEBI:30854"/>
        <dbReference type="ChEBI" id="CHEBI:57783"/>
        <dbReference type="ChEBI" id="CHEBI:58349"/>
        <dbReference type="EC" id="1.14.13.168"/>
    </reaction>
</comment>
<keyword evidence="5 11" id="KW-0274">FAD</keyword>
<gene>
    <name evidence="12" type="ordered locus">AALP_Aa1g040600</name>
</gene>
<reference evidence="13" key="1">
    <citation type="journal article" date="2015" name="Nat. Plants">
        <title>Genome expansion of Arabis alpina linked with retrotransposition and reduced symmetric DNA methylation.</title>
        <authorList>
            <person name="Willing E.M."/>
            <person name="Rawat V."/>
            <person name="Mandakova T."/>
            <person name="Maumus F."/>
            <person name="James G.V."/>
            <person name="Nordstroem K.J."/>
            <person name="Becker C."/>
            <person name="Warthmann N."/>
            <person name="Chica C."/>
            <person name="Szarzynska B."/>
            <person name="Zytnicki M."/>
            <person name="Albani M.C."/>
            <person name="Kiefer C."/>
            <person name="Bergonzi S."/>
            <person name="Castaings L."/>
            <person name="Mateos J.L."/>
            <person name="Berns M.C."/>
            <person name="Bujdoso N."/>
            <person name="Piofczyk T."/>
            <person name="de Lorenzo L."/>
            <person name="Barrero-Sicilia C."/>
            <person name="Mateos I."/>
            <person name="Piednoel M."/>
            <person name="Hagmann J."/>
            <person name="Chen-Min-Tao R."/>
            <person name="Iglesias-Fernandez R."/>
            <person name="Schuster S.C."/>
            <person name="Alonso-Blanco C."/>
            <person name="Roudier F."/>
            <person name="Carbonero P."/>
            <person name="Paz-Ares J."/>
            <person name="Davis S.J."/>
            <person name="Pecinka A."/>
            <person name="Quesneville H."/>
            <person name="Colot V."/>
            <person name="Lysak M.A."/>
            <person name="Weigel D."/>
            <person name="Coupland G."/>
            <person name="Schneeberger K."/>
        </authorList>
    </citation>
    <scope>NUCLEOTIDE SEQUENCE [LARGE SCALE GENOMIC DNA]</scope>
    <source>
        <strain evidence="13">cv. Pajares</strain>
    </source>
</reference>
<dbReference type="EC" id="1.-.-.-" evidence="11"/>
<evidence type="ECO:0000256" key="4">
    <source>
        <dbReference type="ARBA" id="ARBA00022630"/>
    </source>
</evidence>